<feature type="region of interest" description="Disordered" evidence="1">
    <location>
        <begin position="49"/>
        <end position="72"/>
    </location>
</feature>
<evidence type="ECO:0000313" key="3">
    <source>
        <dbReference type="Proteomes" id="UP000305778"/>
    </source>
</evidence>
<name>A0A4U0S049_9ACTN</name>
<sequence length="93" mass="9944">MGGRENSDEAYAVDLCDEVLREQGLRQHRFLDLYDRMAAAGLTLETPLADPGGFSSLTPPSGKGPRYSADPYLTPAVSLADASATTNPTLQED</sequence>
<accession>A0A4U0S049</accession>
<organism evidence="2 3">
    <name type="scientific">Actinacidiphila oryziradicis</name>
    <dbReference type="NCBI Taxonomy" id="2571141"/>
    <lineage>
        <taxon>Bacteria</taxon>
        <taxon>Bacillati</taxon>
        <taxon>Actinomycetota</taxon>
        <taxon>Actinomycetes</taxon>
        <taxon>Kitasatosporales</taxon>
        <taxon>Streptomycetaceae</taxon>
        <taxon>Actinacidiphila</taxon>
    </lineage>
</organism>
<keyword evidence="3" id="KW-1185">Reference proteome</keyword>
<proteinExistence type="predicted"/>
<dbReference type="AlphaFoldDB" id="A0A4U0S049"/>
<reference evidence="2 3" key="1">
    <citation type="submission" date="2019-04" db="EMBL/GenBank/DDBJ databases">
        <title>Streptomyces oryziradicis sp. nov., a novel actinomycete isolated from rhizosphere soil of rice (Oryza sativa L.).</title>
        <authorList>
            <person name="Li C."/>
        </authorList>
    </citation>
    <scope>NUCLEOTIDE SEQUENCE [LARGE SCALE GENOMIC DNA]</scope>
    <source>
        <strain evidence="2 3">NEAU-C40</strain>
    </source>
</reference>
<comment type="caution">
    <text evidence="2">The sequence shown here is derived from an EMBL/GenBank/DDBJ whole genome shotgun (WGS) entry which is preliminary data.</text>
</comment>
<dbReference type="Proteomes" id="UP000305778">
    <property type="component" value="Unassembled WGS sequence"/>
</dbReference>
<protein>
    <submittedName>
        <fullName evidence="2">Uncharacterized protein</fullName>
    </submittedName>
</protein>
<evidence type="ECO:0000256" key="1">
    <source>
        <dbReference type="SAM" id="MobiDB-lite"/>
    </source>
</evidence>
<dbReference type="EMBL" id="SUMC01000073">
    <property type="protein sequence ID" value="TKA01403.1"/>
    <property type="molecule type" value="Genomic_DNA"/>
</dbReference>
<gene>
    <name evidence="2" type="ORF">FCI23_40765</name>
</gene>
<dbReference type="OrthoDB" id="1093631at2"/>
<evidence type="ECO:0000313" key="2">
    <source>
        <dbReference type="EMBL" id="TKA01403.1"/>
    </source>
</evidence>
<dbReference type="RefSeq" id="WP_136729174.1">
    <property type="nucleotide sequence ID" value="NZ_SUMC01000073.1"/>
</dbReference>